<keyword evidence="1" id="KW-1185">Reference proteome</keyword>
<protein>
    <submittedName>
        <fullName evidence="2">G protein-coupled receptor</fullName>
    </submittedName>
</protein>
<name>A0A1I8ALZ7_9BILA</name>
<proteinExistence type="predicted"/>
<sequence length="93" mass="10699">VLASKAVYRNRQCYRLIVQICVSQALKYPGYVLLGISRYFSFDPWDQTLNLLTATSRVEVFLSFVLALNRLKIMASLKYPEAVDTQHKKCPPE</sequence>
<evidence type="ECO:0000313" key="2">
    <source>
        <dbReference type="WBParaSite" id="L893_g7335.t1"/>
    </source>
</evidence>
<evidence type="ECO:0000313" key="1">
    <source>
        <dbReference type="Proteomes" id="UP000095287"/>
    </source>
</evidence>
<reference evidence="2" key="1">
    <citation type="submission" date="2016-11" db="UniProtKB">
        <authorList>
            <consortium name="WormBaseParasite"/>
        </authorList>
    </citation>
    <scope>IDENTIFICATION</scope>
</reference>
<accession>A0A1I8ALZ7</accession>
<dbReference type="Proteomes" id="UP000095287">
    <property type="component" value="Unplaced"/>
</dbReference>
<dbReference type="AlphaFoldDB" id="A0A1I8ALZ7"/>
<dbReference type="WBParaSite" id="L893_g7335.t1">
    <property type="protein sequence ID" value="L893_g7335.t1"/>
    <property type="gene ID" value="L893_g7335"/>
</dbReference>
<organism evidence="1 2">
    <name type="scientific">Steinernema glaseri</name>
    <dbReference type="NCBI Taxonomy" id="37863"/>
    <lineage>
        <taxon>Eukaryota</taxon>
        <taxon>Metazoa</taxon>
        <taxon>Ecdysozoa</taxon>
        <taxon>Nematoda</taxon>
        <taxon>Chromadorea</taxon>
        <taxon>Rhabditida</taxon>
        <taxon>Tylenchina</taxon>
        <taxon>Panagrolaimomorpha</taxon>
        <taxon>Strongyloidoidea</taxon>
        <taxon>Steinernematidae</taxon>
        <taxon>Steinernema</taxon>
    </lineage>
</organism>